<accession>A0A1W1CDH8</accession>
<name>A0A1W1CDH8_9ZZZZ</name>
<dbReference type="NCBIfam" id="TIGR00214">
    <property type="entry name" value="lipB"/>
    <property type="match status" value="1"/>
</dbReference>
<evidence type="ECO:0000256" key="2">
    <source>
        <dbReference type="ARBA" id="ARBA00012334"/>
    </source>
</evidence>
<dbReference type="InterPro" id="IPR020605">
    <property type="entry name" value="Octanoyltransferase_CS"/>
</dbReference>
<dbReference type="CDD" id="cd16444">
    <property type="entry name" value="LipB"/>
    <property type="match status" value="1"/>
</dbReference>
<evidence type="ECO:0000313" key="7">
    <source>
        <dbReference type="EMBL" id="SFV63839.1"/>
    </source>
</evidence>
<dbReference type="Pfam" id="PF21948">
    <property type="entry name" value="LplA-B_cat"/>
    <property type="match status" value="1"/>
</dbReference>
<dbReference type="FunFam" id="3.30.930.10:FF:000020">
    <property type="entry name" value="Octanoyltransferase"/>
    <property type="match status" value="1"/>
</dbReference>
<gene>
    <name evidence="7" type="ORF">MNB_SUP05-5-950</name>
</gene>
<dbReference type="EC" id="2.3.1.181" evidence="2"/>
<keyword evidence="3" id="KW-0963">Cytoplasm</keyword>
<keyword evidence="5" id="KW-0012">Acyltransferase</keyword>
<organism evidence="7">
    <name type="scientific">hydrothermal vent metagenome</name>
    <dbReference type="NCBI Taxonomy" id="652676"/>
    <lineage>
        <taxon>unclassified sequences</taxon>
        <taxon>metagenomes</taxon>
        <taxon>ecological metagenomes</taxon>
    </lineage>
</organism>
<dbReference type="PANTHER" id="PTHR10993:SF7">
    <property type="entry name" value="LIPOYLTRANSFERASE 2, MITOCHONDRIAL-RELATED"/>
    <property type="match status" value="1"/>
</dbReference>
<evidence type="ECO:0000256" key="1">
    <source>
        <dbReference type="ARBA" id="ARBA00004821"/>
    </source>
</evidence>
<dbReference type="GO" id="GO:0009249">
    <property type="term" value="P:protein lipoylation"/>
    <property type="evidence" value="ECO:0007669"/>
    <property type="project" value="InterPro"/>
</dbReference>
<dbReference type="UniPathway" id="UPA00538">
    <property type="reaction ID" value="UER00592"/>
</dbReference>
<protein>
    <recommendedName>
        <fullName evidence="2">lipoyl(octanoyl) transferase</fullName>
        <ecNumber evidence="2">2.3.1.181</ecNumber>
    </recommendedName>
</protein>
<sequence length="198" mass="22634">MIIKDLGITDYLETWQKMQDFTKNRQQNTEDELWITQHNSVYTQGLSIKNNTKEIHNIPVVNTDRGGKITYHGLGQVIIYCLFDLKKTSYGIKKLVYLLEQSVIDVLKIYNINANRKENAPGVYVKDKKISALGLKVKNAKTYHGLSLNVDMNLTPFSFINPCGYQGLKVTQIKDLTNETIYLNTISKQLCKILTSNI</sequence>
<dbReference type="PIRSF" id="PIRSF016262">
    <property type="entry name" value="LPLase"/>
    <property type="match status" value="1"/>
</dbReference>
<proteinExistence type="inferred from homology"/>
<evidence type="ECO:0000256" key="4">
    <source>
        <dbReference type="ARBA" id="ARBA00022679"/>
    </source>
</evidence>
<dbReference type="SUPFAM" id="SSF55681">
    <property type="entry name" value="Class II aaRS and biotin synthetases"/>
    <property type="match status" value="1"/>
</dbReference>
<evidence type="ECO:0000259" key="6">
    <source>
        <dbReference type="PROSITE" id="PS51733"/>
    </source>
</evidence>
<dbReference type="NCBIfam" id="NF010922">
    <property type="entry name" value="PRK14342.1"/>
    <property type="match status" value="1"/>
</dbReference>
<dbReference type="PROSITE" id="PS51733">
    <property type="entry name" value="BPL_LPL_CATALYTIC"/>
    <property type="match status" value="1"/>
</dbReference>
<dbReference type="GO" id="GO:0033819">
    <property type="term" value="F:lipoyl(octanoyl) transferase activity"/>
    <property type="evidence" value="ECO:0007669"/>
    <property type="project" value="UniProtKB-EC"/>
</dbReference>
<dbReference type="InterPro" id="IPR000544">
    <property type="entry name" value="Octanoyltransferase"/>
</dbReference>
<dbReference type="PROSITE" id="PS01313">
    <property type="entry name" value="LIPB"/>
    <property type="match status" value="1"/>
</dbReference>
<evidence type="ECO:0000256" key="3">
    <source>
        <dbReference type="ARBA" id="ARBA00022490"/>
    </source>
</evidence>
<dbReference type="EMBL" id="FPHJ01000041">
    <property type="protein sequence ID" value="SFV63839.1"/>
    <property type="molecule type" value="Genomic_DNA"/>
</dbReference>
<evidence type="ECO:0000256" key="5">
    <source>
        <dbReference type="ARBA" id="ARBA00023315"/>
    </source>
</evidence>
<dbReference type="InterPro" id="IPR045864">
    <property type="entry name" value="aa-tRNA-synth_II/BPL/LPL"/>
</dbReference>
<dbReference type="Gene3D" id="3.30.930.10">
    <property type="entry name" value="Bira Bifunctional Protein, Domain 2"/>
    <property type="match status" value="1"/>
</dbReference>
<keyword evidence="4 7" id="KW-0808">Transferase</keyword>
<dbReference type="AlphaFoldDB" id="A0A1W1CDH8"/>
<dbReference type="HAMAP" id="MF_00013">
    <property type="entry name" value="LipB"/>
    <property type="match status" value="1"/>
</dbReference>
<dbReference type="PANTHER" id="PTHR10993">
    <property type="entry name" value="OCTANOYLTRANSFERASE"/>
    <property type="match status" value="1"/>
</dbReference>
<dbReference type="InterPro" id="IPR004143">
    <property type="entry name" value="BPL_LPL_catalytic"/>
</dbReference>
<reference evidence="7" key="1">
    <citation type="submission" date="2016-10" db="EMBL/GenBank/DDBJ databases">
        <authorList>
            <person name="de Groot N.N."/>
        </authorList>
    </citation>
    <scope>NUCLEOTIDE SEQUENCE</scope>
</reference>
<feature type="domain" description="BPL/LPL catalytic" evidence="6">
    <location>
        <begin position="27"/>
        <end position="198"/>
    </location>
</feature>
<comment type="pathway">
    <text evidence="1">Protein modification; protein lipoylation via endogenous pathway; protein N(6)-(lipoyl)lysine from octanoyl-[acyl-carrier-protein]: step 1/2.</text>
</comment>